<gene>
    <name evidence="17" type="ORF">GCM10011349_42460</name>
</gene>
<dbReference type="Pfam" id="PF07715">
    <property type="entry name" value="Plug"/>
    <property type="match status" value="1"/>
</dbReference>
<feature type="signal peptide" evidence="15">
    <location>
        <begin position="1"/>
        <end position="27"/>
    </location>
</feature>
<keyword evidence="9 13" id="KW-0798">TonB box</keyword>
<dbReference type="PROSITE" id="PS52016">
    <property type="entry name" value="TONB_DEPENDENT_REC_3"/>
    <property type="match status" value="1"/>
</dbReference>
<sequence length="928" mass="100012">MMARPWSGRPALMIPAAFLGGSAAVVAAPQPAVAEEADVRFDIPAGDLAAALEAYGRQAGRQILFPYDAAAGRQSTRVHGAMLRRLALERLLRGSGLEIVRFDARLITLRRSPAKSARRRPARREQQLPAPLPPAPPPQDIIVTGRLGPALLTGTEASYAVSEIGQTALIGRAALSTADVFKEVPGFWVEATGGEASNNVRVRGIPTDGYSSVALLEDGLPVQYDGGLAYLNTDQSYRVDASVMRAEAIRGGPSAVFLANAPGGGLNFITRDPVADPGHELRVTASDRGLLRVDGLLAQSLNPDLGVLLAGFWRRDPGLRDPGFTADEGGQFRARAVYDDGGTRLSLDLRHLDDSVILYLPVPLALRADGSIAAIPGFDPLYDTLAGPDTRELVLQTARGPYAVDLSEGTHSRVTSLTFLGRHKLGEDAAVELQARWHKDHTLRNALFPVGSPMTAEEFVARNRASLLAAFPGSSSVAFRYAADGSPFGGGAAGNGLVMSANLLSVDLPLEEAIVDARMTAPFALGGQHGLALGGTWARTSFGFDREMGTLLLDVRGQARRLDLAAMDDRGAVTGSLTNRGFLRYGSLFDSARITAGNLALYAADEWRFAPRWRMDIGARLEQTSIRGHAAGKTLYDLGDPYTLADDAVSGSDGSRLPIRHRYSGFNWSVGLNFEAADNTGLFVRYSCSRRLPSASAFNDPARTDHGVVPITLLDAGLTMRRRHWRISAVAFYTHFDHLPFTDYRFDTASNAYVERTSIADTSTAGIEFSGSWRPSGPFSIEATATLQDPRYRNFSFTELVGEKPVTHDASGNQLVRVPRAALRLRPELDLFNGTLQLGVEFVRYSQRFADIANSQRLPAYSLVNASVAWKPNASFSLTVDAANLANSLGVTEGNPRAGSFHNSIGQGEYFFARPEFGRTVRVTMTVR</sequence>
<feature type="compositionally biased region" description="Pro residues" evidence="14">
    <location>
        <begin position="130"/>
        <end position="139"/>
    </location>
</feature>
<accession>A0ABQ2K0T4</accession>
<dbReference type="PANTHER" id="PTHR32552">
    <property type="entry name" value="FERRICHROME IRON RECEPTOR-RELATED"/>
    <property type="match status" value="1"/>
</dbReference>
<evidence type="ECO:0000256" key="4">
    <source>
        <dbReference type="ARBA" id="ARBA00022496"/>
    </source>
</evidence>
<dbReference type="SUPFAM" id="SSF56935">
    <property type="entry name" value="Porins"/>
    <property type="match status" value="1"/>
</dbReference>
<evidence type="ECO:0000256" key="1">
    <source>
        <dbReference type="ARBA" id="ARBA00004571"/>
    </source>
</evidence>
<evidence type="ECO:0000256" key="12">
    <source>
        <dbReference type="PROSITE-ProRule" id="PRU01360"/>
    </source>
</evidence>
<keyword evidence="6 15" id="KW-0732">Signal</keyword>
<evidence type="ECO:0000256" key="10">
    <source>
        <dbReference type="ARBA" id="ARBA00023136"/>
    </source>
</evidence>
<dbReference type="EMBL" id="BMLK01000032">
    <property type="protein sequence ID" value="GGN60643.1"/>
    <property type="molecule type" value="Genomic_DNA"/>
</dbReference>
<keyword evidence="10 12" id="KW-0472">Membrane</keyword>
<dbReference type="InterPro" id="IPR012910">
    <property type="entry name" value="Plug_dom"/>
</dbReference>
<dbReference type="PANTHER" id="PTHR32552:SF89">
    <property type="entry name" value="CATECHOLATE SIDEROPHORE RECEPTOR FIU"/>
    <property type="match status" value="1"/>
</dbReference>
<evidence type="ECO:0000313" key="17">
    <source>
        <dbReference type="EMBL" id="GGN60643.1"/>
    </source>
</evidence>
<evidence type="ECO:0000256" key="14">
    <source>
        <dbReference type="SAM" id="MobiDB-lite"/>
    </source>
</evidence>
<evidence type="ECO:0000256" key="6">
    <source>
        <dbReference type="ARBA" id="ARBA00022729"/>
    </source>
</evidence>
<keyword evidence="2 12" id="KW-0813">Transport</keyword>
<evidence type="ECO:0000259" key="16">
    <source>
        <dbReference type="SMART" id="SM00965"/>
    </source>
</evidence>
<dbReference type="Pfam" id="PF00593">
    <property type="entry name" value="TonB_dep_Rec_b-barrel"/>
    <property type="match status" value="1"/>
</dbReference>
<keyword evidence="8" id="KW-0406">Ion transport</keyword>
<organism evidence="17 18">
    <name type="scientific">Novosphingobium indicum</name>
    <dbReference type="NCBI Taxonomy" id="462949"/>
    <lineage>
        <taxon>Bacteria</taxon>
        <taxon>Pseudomonadati</taxon>
        <taxon>Pseudomonadota</taxon>
        <taxon>Alphaproteobacteria</taxon>
        <taxon>Sphingomonadales</taxon>
        <taxon>Sphingomonadaceae</taxon>
        <taxon>Novosphingobium</taxon>
    </lineage>
</organism>
<dbReference type="Gene3D" id="2.170.130.10">
    <property type="entry name" value="TonB-dependent receptor, plug domain"/>
    <property type="match status" value="1"/>
</dbReference>
<keyword evidence="4" id="KW-0410">Iron transport</keyword>
<name>A0ABQ2K0T4_9SPHN</name>
<reference evidence="18" key="1">
    <citation type="journal article" date="2019" name="Int. J. Syst. Evol. Microbiol.">
        <title>The Global Catalogue of Microorganisms (GCM) 10K type strain sequencing project: providing services to taxonomists for standard genome sequencing and annotation.</title>
        <authorList>
            <consortium name="The Broad Institute Genomics Platform"/>
            <consortium name="The Broad Institute Genome Sequencing Center for Infectious Disease"/>
            <person name="Wu L."/>
            <person name="Ma J."/>
        </authorList>
    </citation>
    <scope>NUCLEOTIDE SEQUENCE [LARGE SCALE GENOMIC DNA]</scope>
    <source>
        <strain evidence="18">CGMCC 1.6784</strain>
    </source>
</reference>
<evidence type="ECO:0000256" key="13">
    <source>
        <dbReference type="RuleBase" id="RU003357"/>
    </source>
</evidence>
<dbReference type="InterPro" id="IPR037066">
    <property type="entry name" value="Plug_dom_sf"/>
</dbReference>
<proteinExistence type="inferred from homology"/>
<dbReference type="InterPro" id="IPR036942">
    <property type="entry name" value="Beta-barrel_TonB_sf"/>
</dbReference>
<feature type="chain" id="PRO_5046813233" description="Secretin/TonB short N-terminal domain-containing protein" evidence="15">
    <location>
        <begin position="28"/>
        <end position="928"/>
    </location>
</feature>
<dbReference type="Gene3D" id="2.40.170.20">
    <property type="entry name" value="TonB-dependent receptor, beta-barrel domain"/>
    <property type="match status" value="1"/>
</dbReference>
<feature type="compositionally biased region" description="Basic residues" evidence="14">
    <location>
        <begin position="113"/>
        <end position="122"/>
    </location>
</feature>
<dbReference type="SMART" id="SM00965">
    <property type="entry name" value="STN"/>
    <property type="match status" value="1"/>
</dbReference>
<keyword evidence="11 12" id="KW-0998">Cell outer membrane</keyword>
<dbReference type="InterPro" id="IPR000531">
    <property type="entry name" value="Beta-barrel_TonB"/>
</dbReference>
<dbReference type="Gene3D" id="3.55.50.30">
    <property type="match status" value="1"/>
</dbReference>
<comment type="similarity">
    <text evidence="12 13">Belongs to the TonB-dependent receptor family.</text>
</comment>
<dbReference type="Proteomes" id="UP000605099">
    <property type="component" value="Unassembled WGS sequence"/>
</dbReference>
<dbReference type="InterPro" id="IPR011662">
    <property type="entry name" value="Secretin/TonB_short_N"/>
</dbReference>
<feature type="domain" description="Secretin/TonB short N-terminal" evidence="16">
    <location>
        <begin position="61"/>
        <end position="112"/>
    </location>
</feature>
<evidence type="ECO:0000256" key="5">
    <source>
        <dbReference type="ARBA" id="ARBA00022692"/>
    </source>
</evidence>
<feature type="region of interest" description="Disordered" evidence="14">
    <location>
        <begin position="113"/>
        <end position="140"/>
    </location>
</feature>
<evidence type="ECO:0000256" key="9">
    <source>
        <dbReference type="ARBA" id="ARBA00023077"/>
    </source>
</evidence>
<protein>
    <recommendedName>
        <fullName evidence="16">Secretin/TonB short N-terminal domain-containing protein</fullName>
    </recommendedName>
</protein>
<evidence type="ECO:0000256" key="2">
    <source>
        <dbReference type="ARBA" id="ARBA00022448"/>
    </source>
</evidence>
<comment type="subcellular location">
    <subcellularLocation>
        <location evidence="1 12">Cell outer membrane</location>
        <topology evidence="1 12">Multi-pass membrane protein</topology>
    </subcellularLocation>
</comment>
<evidence type="ECO:0000256" key="3">
    <source>
        <dbReference type="ARBA" id="ARBA00022452"/>
    </source>
</evidence>
<keyword evidence="7" id="KW-0408">Iron</keyword>
<keyword evidence="18" id="KW-1185">Reference proteome</keyword>
<evidence type="ECO:0000256" key="15">
    <source>
        <dbReference type="SAM" id="SignalP"/>
    </source>
</evidence>
<dbReference type="InterPro" id="IPR039426">
    <property type="entry name" value="TonB-dep_rcpt-like"/>
</dbReference>
<evidence type="ECO:0000256" key="7">
    <source>
        <dbReference type="ARBA" id="ARBA00023004"/>
    </source>
</evidence>
<evidence type="ECO:0000256" key="11">
    <source>
        <dbReference type="ARBA" id="ARBA00023237"/>
    </source>
</evidence>
<keyword evidence="3 12" id="KW-1134">Transmembrane beta strand</keyword>
<comment type="caution">
    <text evidence="17">The sequence shown here is derived from an EMBL/GenBank/DDBJ whole genome shotgun (WGS) entry which is preliminary data.</text>
</comment>
<evidence type="ECO:0000256" key="8">
    <source>
        <dbReference type="ARBA" id="ARBA00023065"/>
    </source>
</evidence>
<evidence type="ECO:0000313" key="18">
    <source>
        <dbReference type="Proteomes" id="UP000605099"/>
    </source>
</evidence>
<keyword evidence="5 12" id="KW-0812">Transmembrane</keyword>